<dbReference type="PROSITE" id="PS51828">
    <property type="entry name" value="PTX_2"/>
    <property type="match status" value="1"/>
</dbReference>
<dbReference type="Pfam" id="PF00354">
    <property type="entry name" value="Pentaxin"/>
    <property type="match status" value="1"/>
</dbReference>
<dbReference type="Ensembl" id="ENSNMLT00000018170.1">
    <property type="protein sequence ID" value="ENSNMLP00000016175.1"/>
    <property type="gene ID" value="ENSNMLG00000010714.1"/>
</dbReference>
<reference evidence="3" key="2">
    <citation type="submission" date="2025-09" db="UniProtKB">
        <authorList>
            <consortium name="Ensembl"/>
        </authorList>
    </citation>
    <scope>IDENTIFICATION</scope>
</reference>
<dbReference type="SUPFAM" id="SSF49899">
    <property type="entry name" value="Concanavalin A-like lectins/glucanases"/>
    <property type="match status" value="1"/>
</dbReference>
<dbReference type="InterPro" id="IPR001759">
    <property type="entry name" value="PTX_dom"/>
</dbReference>
<reference evidence="3" key="1">
    <citation type="submission" date="2025-08" db="UniProtKB">
        <authorList>
            <consortium name="Ensembl"/>
        </authorList>
    </citation>
    <scope>IDENTIFICATION</scope>
</reference>
<name>A0A8C6T4L2_9GOBI</name>
<dbReference type="GO" id="GO:0005615">
    <property type="term" value="C:extracellular space"/>
    <property type="evidence" value="ECO:0007669"/>
    <property type="project" value="TreeGrafter"/>
</dbReference>
<evidence type="ECO:0000259" key="2">
    <source>
        <dbReference type="PROSITE" id="PS51828"/>
    </source>
</evidence>
<dbReference type="GO" id="GO:0045087">
    <property type="term" value="P:innate immune response"/>
    <property type="evidence" value="ECO:0007669"/>
    <property type="project" value="TreeGrafter"/>
</dbReference>
<dbReference type="PANTHER" id="PTHR46943">
    <property type="entry name" value="PENTRAXIN-RELATED PROTEIN PTX3"/>
    <property type="match status" value="1"/>
</dbReference>
<dbReference type="InterPro" id="IPR042837">
    <property type="entry name" value="PTX3"/>
</dbReference>
<dbReference type="PRINTS" id="PR00895">
    <property type="entry name" value="PENTAXIN"/>
</dbReference>
<organism evidence="3 4">
    <name type="scientific">Neogobius melanostomus</name>
    <name type="common">round goby</name>
    <dbReference type="NCBI Taxonomy" id="47308"/>
    <lineage>
        <taxon>Eukaryota</taxon>
        <taxon>Metazoa</taxon>
        <taxon>Chordata</taxon>
        <taxon>Craniata</taxon>
        <taxon>Vertebrata</taxon>
        <taxon>Euteleostomi</taxon>
        <taxon>Actinopterygii</taxon>
        <taxon>Neopterygii</taxon>
        <taxon>Teleostei</taxon>
        <taxon>Neoteleostei</taxon>
        <taxon>Acanthomorphata</taxon>
        <taxon>Gobiaria</taxon>
        <taxon>Gobiiformes</taxon>
        <taxon>Gobioidei</taxon>
        <taxon>Gobiidae</taxon>
        <taxon>Benthophilinae</taxon>
        <taxon>Neogobiini</taxon>
        <taxon>Neogobius</taxon>
    </lineage>
</organism>
<evidence type="ECO:0000256" key="1">
    <source>
        <dbReference type="PROSITE-ProRule" id="PRU01172"/>
    </source>
</evidence>
<keyword evidence="4" id="KW-1185">Reference proteome</keyword>
<dbReference type="Proteomes" id="UP000694523">
    <property type="component" value="Unplaced"/>
</dbReference>
<dbReference type="InterPro" id="IPR058832">
    <property type="entry name" value="PTX3_N"/>
</dbReference>
<accession>A0A8C6T4L2</accession>
<comment type="caution">
    <text evidence="1">Lacks conserved residue(s) required for the propagation of feature annotation.</text>
</comment>
<evidence type="ECO:0000313" key="3">
    <source>
        <dbReference type="Ensembl" id="ENSNMLP00000016175.1"/>
    </source>
</evidence>
<proteinExistence type="predicted"/>
<dbReference type="SMART" id="SM00159">
    <property type="entry name" value="PTX"/>
    <property type="match status" value="1"/>
</dbReference>
<protein>
    <submittedName>
        <fullName evidence="3">Pentraxin 3, long b</fullName>
    </submittedName>
</protein>
<sequence>MLWRLRTNPTPECMMNVVVLLHNDKALTFFNAPVGFSQSYLIIFNHIISFVCLSTATPSTAPCGSPDMTKWNKMFSMLENSQMRENMLLQYADDIIKVEMDAFRQEMLRFVSQYGGSCSTAVDAAGGKLALQLDSRFHEMLDRLKAQEDEHVKPLGAQQDAVLQQLLSAAQSQDAQLIKLESSCFSATHSKTGFNRGSTEPQEQEAASEGGHLEAALVAMQQSRAELQEVLQSLKQRYLPAGNDVALLFPMRSRRIYTSVSPETPLSLSAFTACLWVKPNAVSNKTVLLSYGNRQNPYEIQLLLSHDSALFTVGGEAHLVEARGVVNPRALSQWVHLCGAWSSEQGLASLWAGGKKVATTPGNGCCPLTPSTGRAVPGFEEGFEPKLAFAGKMTGVNIWDRVLSEQEISQLGQQDSHITEMVPHGGAQFIY</sequence>
<dbReference type="Pfam" id="PF26206">
    <property type="entry name" value="PTX3_N"/>
    <property type="match status" value="1"/>
</dbReference>
<feature type="domain" description="Pentraxin (PTX)" evidence="2">
    <location>
        <begin position="243"/>
        <end position="431"/>
    </location>
</feature>
<dbReference type="Gene3D" id="2.60.120.200">
    <property type="match status" value="1"/>
</dbReference>
<dbReference type="InterPro" id="IPR013320">
    <property type="entry name" value="ConA-like_dom_sf"/>
</dbReference>
<dbReference type="PANTHER" id="PTHR46943:SF1">
    <property type="entry name" value="PENTRAXIN-RELATED PROTEIN PTX3"/>
    <property type="match status" value="1"/>
</dbReference>
<dbReference type="AlphaFoldDB" id="A0A8C6T4L2"/>
<dbReference type="GO" id="GO:0001849">
    <property type="term" value="F:complement component C1q complex binding"/>
    <property type="evidence" value="ECO:0007669"/>
    <property type="project" value="TreeGrafter"/>
</dbReference>
<evidence type="ECO:0000313" key="4">
    <source>
        <dbReference type="Proteomes" id="UP000694523"/>
    </source>
</evidence>